<evidence type="ECO:0000256" key="3">
    <source>
        <dbReference type="ARBA" id="ARBA00022664"/>
    </source>
</evidence>
<dbReference type="EMBL" id="AWUE01013451">
    <property type="protein sequence ID" value="OMP07011.1"/>
    <property type="molecule type" value="Genomic_DNA"/>
</dbReference>
<evidence type="ECO:0000313" key="10">
    <source>
        <dbReference type="EMBL" id="OMP07011.1"/>
    </source>
</evidence>
<proteinExistence type="inferred from homology"/>
<dbReference type="GO" id="GO:0006397">
    <property type="term" value="P:mRNA processing"/>
    <property type="evidence" value="ECO:0007669"/>
    <property type="project" value="UniProtKB-KW"/>
</dbReference>
<dbReference type="EC" id="3.1.3.16" evidence="9"/>
<comment type="caution">
    <text evidence="10">The sequence shown here is derived from an EMBL/GenBank/DDBJ whole genome shotgun (WGS) entry which is preliminary data.</text>
</comment>
<comment type="catalytic activity">
    <reaction evidence="7 9">
        <text>O-phospho-L-seryl-[protein] + H2O = L-seryl-[protein] + phosphate</text>
        <dbReference type="Rhea" id="RHEA:20629"/>
        <dbReference type="Rhea" id="RHEA-COMP:9863"/>
        <dbReference type="Rhea" id="RHEA-COMP:11604"/>
        <dbReference type="ChEBI" id="CHEBI:15377"/>
        <dbReference type="ChEBI" id="CHEBI:29999"/>
        <dbReference type="ChEBI" id="CHEBI:43474"/>
        <dbReference type="ChEBI" id="CHEBI:83421"/>
        <dbReference type="EC" id="3.1.3.16"/>
    </reaction>
</comment>
<evidence type="ECO:0000313" key="11">
    <source>
        <dbReference type="Proteomes" id="UP000187203"/>
    </source>
</evidence>
<dbReference type="OrthoDB" id="655540at2759"/>
<organism evidence="10 11">
    <name type="scientific">Corchorus olitorius</name>
    <dbReference type="NCBI Taxonomy" id="93759"/>
    <lineage>
        <taxon>Eukaryota</taxon>
        <taxon>Viridiplantae</taxon>
        <taxon>Streptophyta</taxon>
        <taxon>Embryophyta</taxon>
        <taxon>Tracheophyta</taxon>
        <taxon>Spermatophyta</taxon>
        <taxon>Magnoliopsida</taxon>
        <taxon>eudicotyledons</taxon>
        <taxon>Gunneridae</taxon>
        <taxon>Pentapetalae</taxon>
        <taxon>rosids</taxon>
        <taxon>malvids</taxon>
        <taxon>Malvales</taxon>
        <taxon>Malvaceae</taxon>
        <taxon>Grewioideae</taxon>
        <taxon>Apeibeae</taxon>
        <taxon>Corchorus</taxon>
    </lineage>
</organism>
<keyword evidence="3 9" id="KW-0507">mRNA processing</keyword>
<comment type="function">
    <text evidence="9">Protein phosphatase that catalyzes the dephosphorylation of the C-terminal domain of RNA polymerase II. Plays a role in RNA processing and termination.</text>
</comment>
<comment type="subcellular location">
    <subcellularLocation>
        <location evidence="1 9">Nucleus</location>
    </subcellularLocation>
</comment>
<accession>A0A1R3KIV0</accession>
<dbReference type="STRING" id="93759.A0A1R3KIV0"/>
<comment type="catalytic activity">
    <reaction evidence="8 9">
        <text>O-phospho-L-threonyl-[protein] + H2O = L-threonyl-[protein] + phosphate</text>
        <dbReference type="Rhea" id="RHEA:47004"/>
        <dbReference type="Rhea" id="RHEA-COMP:11060"/>
        <dbReference type="Rhea" id="RHEA-COMP:11605"/>
        <dbReference type="ChEBI" id="CHEBI:15377"/>
        <dbReference type="ChEBI" id="CHEBI:30013"/>
        <dbReference type="ChEBI" id="CHEBI:43474"/>
        <dbReference type="ChEBI" id="CHEBI:61977"/>
        <dbReference type="EC" id="3.1.3.16"/>
    </reaction>
</comment>
<dbReference type="Pfam" id="PF04722">
    <property type="entry name" value="Ssu72"/>
    <property type="match status" value="1"/>
</dbReference>
<keyword evidence="6 9" id="KW-0539">Nucleus</keyword>
<protein>
    <recommendedName>
        <fullName evidence="9">RNA polymerase II subunit A C-terminal domain phosphatase SSU72</fullName>
        <shortName evidence="9">CTD phosphatase SSU72</shortName>
        <ecNumber evidence="9">3.1.3.16</ecNumber>
    </recommendedName>
</protein>
<sequence length="150" mass="17293">MFEDLRRKDPELYKRNGILPMLKRNLGLKLAPQIWQDNAADVAMSLEELIPSSHLKSHIYAIVIRTSLVISNLDCWPQHSLIRFGNVIDRIFTHNAYGKLTSSIPTLILPPACYLSILRGKVSRIQRELFHQPSEHTQHFPRLELGKCEI</sequence>
<evidence type="ECO:0000256" key="4">
    <source>
        <dbReference type="ARBA" id="ARBA00022801"/>
    </source>
</evidence>
<evidence type="ECO:0000256" key="6">
    <source>
        <dbReference type="ARBA" id="ARBA00023242"/>
    </source>
</evidence>
<dbReference type="Gene3D" id="6.10.140.550">
    <property type="match status" value="1"/>
</dbReference>
<dbReference type="GO" id="GO:0004722">
    <property type="term" value="F:protein serine/threonine phosphatase activity"/>
    <property type="evidence" value="ECO:0007669"/>
    <property type="project" value="UniProtKB-UniRule"/>
</dbReference>
<dbReference type="AlphaFoldDB" id="A0A1R3KIV0"/>
<evidence type="ECO:0000256" key="1">
    <source>
        <dbReference type="ARBA" id="ARBA00004123"/>
    </source>
</evidence>
<evidence type="ECO:0000256" key="2">
    <source>
        <dbReference type="ARBA" id="ARBA00008978"/>
    </source>
</evidence>
<dbReference type="InterPro" id="IPR006811">
    <property type="entry name" value="RNA_pol_II_suA"/>
</dbReference>
<evidence type="ECO:0000256" key="7">
    <source>
        <dbReference type="ARBA" id="ARBA00047761"/>
    </source>
</evidence>
<evidence type="ECO:0000256" key="9">
    <source>
        <dbReference type="RuleBase" id="RU369031"/>
    </source>
</evidence>
<evidence type="ECO:0000256" key="8">
    <source>
        <dbReference type="ARBA" id="ARBA00048336"/>
    </source>
</evidence>
<keyword evidence="5 9" id="KW-0904">Protein phosphatase</keyword>
<evidence type="ECO:0000256" key="5">
    <source>
        <dbReference type="ARBA" id="ARBA00022912"/>
    </source>
</evidence>
<name>A0A1R3KIV0_9ROSI</name>
<comment type="similarity">
    <text evidence="2 9">Belongs to the SSU72 phosphatase family.</text>
</comment>
<dbReference type="PANTHER" id="PTHR20383">
    <property type="entry name" value="RNA POLYMERASE II SUBUNIT A C-TERMINAL DOMAIN PHOSPHATASE"/>
    <property type="match status" value="1"/>
</dbReference>
<reference evidence="11" key="1">
    <citation type="submission" date="2013-09" db="EMBL/GenBank/DDBJ databases">
        <title>Corchorus olitorius genome sequencing.</title>
        <authorList>
            <person name="Alam M."/>
            <person name="Haque M.S."/>
            <person name="Islam M.S."/>
            <person name="Emdad E.M."/>
            <person name="Islam M.M."/>
            <person name="Ahmed B."/>
            <person name="Halim A."/>
            <person name="Hossen Q.M.M."/>
            <person name="Hossain M.Z."/>
            <person name="Ahmed R."/>
            <person name="Khan M.M."/>
            <person name="Islam R."/>
            <person name="Rashid M.M."/>
            <person name="Khan S.A."/>
            <person name="Rahman M.S."/>
            <person name="Alam M."/>
            <person name="Yahiya A.S."/>
            <person name="Khan M.S."/>
            <person name="Azam M.S."/>
            <person name="Haque T."/>
            <person name="Lashkar M.Z.H."/>
            <person name="Akhand A.I."/>
            <person name="Morshed G."/>
            <person name="Roy S."/>
            <person name="Uddin K.S."/>
            <person name="Rabeya T."/>
            <person name="Hossain A.S."/>
            <person name="Chowdhury A."/>
            <person name="Snigdha A.R."/>
            <person name="Mortoza M.S."/>
            <person name="Matin S.A."/>
            <person name="Hoque S.M.E."/>
            <person name="Islam M.K."/>
            <person name="Roy D.K."/>
            <person name="Haider R."/>
            <person name="Moosa M.M."/>
            <person name="Elias S.M."/>
            <person name="Hasan A.M."/>
            <person name="Jahan S."/>
            <person name="Shafiuddin M."/>
            <person name="Mahmood N."/>
            <person name="Shommy N.S."/>
        </authorList>
    </citation>
    <scope>NUCLEOTIDE SEQUENCE [LARGE SCALE GENOMIC DNA]</scope>
    <source>
        <strain evidence="11">cv. O-4</strain>
    </source>
</reference>
<keyword evidence="11" id="KW-1185">Reference proteome</keyword>
<keyword evidence="4 9" id="KW-0378">Hydrolase</keyword>
<dbReference type="GO" id="GO:0005634">
    <property type="term" value="C:nucleus"/>
    <property type="evidence" value="ECO:0007669"/>
    <property type="project" value="UniProtKB-SubCell"/>
</dbReference>
<gene>
    <name evidence="10" type="ORF">COLO4_07708</name>
</gene>
<dbReference type="Proteomes" id="UP000187203">
    <property type="component" value="Unassembled WGS sequence"/>
</dbReference>